<accession>A0A4U1MJ32</accession>
<keyword evidence="5" id="KW-0472">Membrane</keyword>
<evidence type="ECO:0000313" key="6">
    <source>
        <dbReference type="EMBL" id="TKD70731.1"/>
    </source>
</evidence>
<dbReference type="PANTHER" id="PTHR12154:SF4">
    <property type="entry name" value="UDP-N-ACETYLGLUCOSAMINE TRANSFERASE SUBUNIT ALG14 HOMOLOG"/>
    <property type="match status" value="1"/>
</dbReference>
<evidence type="ECO:0000313" key="7">
    <source>
        <dbReference type="Proteomes" id="UP000310541"/>
    </source>
</evidence>
<comment type="subcellular location">
    <subcellularLocation>
        <location evidence="1">Endoplasmic reticulum membrane</location>
        <topology evidence="1">Single-pass membrane protein</topology>
    </subcellularLocation>
</comment>
<dbReference type="NCBIfam" id="NF041549">
    <property type="entry name" value="PssD"/>
    <property type="match status" value="1"/>
</dbReference>
<dbReference type="RefSeq" id="WP_136946805.1">
    <property type="nucleotide sequence ID" value="NZ_SWFM01000002.1"/>
</dbReference>
<dbReference type="EMBL" id="SWFM01000002">
    <property type="protein sequence ID" value="TKD70731.1"/>
    <property type="molecule type" value="Genomic_DNA"/>
</dbReference>
<evidence type="ECO:0000256" key="5">
    <source>
        <dbReference type="ARBA" id="ARBA00023136"/>
    </source>
</evidence>
<comment type="caution">
    <text evidence="6">The sequence shown here is derived from an EMBL/GenBank/DDBJ whole genome shotgun (WGS) entry which is preliminary data.</text>
</comment>
<dbReference type="Proteomes" id="UP000310541">
    <property type="component" value="Unassembled WGS sequence"/>
</dbReference>
<dbReference type="Gene3D" id="3.40.50.2000">
    <property type="entry name" value="Glycogen Phosphorylase B"/>
    <property type="match status" value="1"/>
</dbReference>
<keyword evidence="4" id="KW-1133">Transmembrane helix</keyword>
<keyword evidence="2" id="KW-0812">Transmembrane</keyword>
<proteinExistence type="predicted"/>
<evidence type="ECO:0000256" key="1">
    <source>
        <dbReference type="ARBA" id="ARBA00004389"/>
    </source>
</evidence>
<reference evidence="6 7" key="1">
    <citation type="submission" date="2019-04" db="EMBL/GenBank/DDBJ databases">
        <title>Genome sequence of Bacillus hwajinpoensis strain Y2.</title>
        <authorList>
            <person name="Fair J.L."/>
            <person name="Maclea K.S."/>
        </authorList>
    </citation>
    <scope>NUCLEOTIDE SEQUENCE [LARGE SCALE GENOMIC DNA]</scope>
    <source>
        <strain evidence="6 7">Y2</strain>
    </source>
</reference>
<organism evidence="6 7">
    <name type="scientific">Guptibacillus hwajinpoensis</name>
    <dbReference type="NCBI Taxonomy" id="208199"/>
    <lineage>
        <taxon>Bacteria</taxon>
        <taxon>Bacillati</taxon>
        <taxon>Bacillota</taxon>
        <taxon>Bacilli</taxon>
        <taxon>Bacillales</taxon>
        <taxon>Guptibacillaceae</taxon>
        <taxon>Guptibacillus</taxon>
    </lineage>
</organism>
<keyword evidence="3" id="KW-0256">Endoplasmic reticulum</keyword>
<dbReference type="SUPFAM" id="SSF53756">
    <property type="entry name" value="UDP-Glycosyltransferase/glycogen phosphorylase"/>
    <property type="match status" value="1"/>
</dbReference>
<evidence type="ECO:0000256" key="4">
    <source>
        <dbReference type="ARBA" id="ARBA00022989"/>
    </source>
</evidence>
<evidence type="ECO:0000256" key="2">
    <source>
        <dbReference type="ARBA" id="ARBA00022692"/>
    </source>
</evidence>
<dbReference type="PANTHER" id="PTHR12154">
    <property type="entry name" value="GLYCOSYL TRANSFERASE-RELATED"/>
    <property type="match status" value="1"/>
</dbReference>
<name>A0A4U1MJ32_9BACL</name>
<evidence type="ECO:0000256" key="3">
    <source>
        <dbReference type="ARBA" id="ARBA00022824"/>
    </source>
</evidence>
<gene>
    <name evidence="6" type="ORF">FBF83_08920</name>
</gene>
<dbReference type="GO" id="GO:0006488">
    <property type="term" value="P:dolichol-linked oligosaccharide biosynthetic process"/>
    <property type="evidence" value="ECO:0007669"/>
    <property type="project" value="InterPro"/>
</dbReference>
<dbReference type="GO" id="GO:0004577">
    <property type="term" value="F:N-acetylglucosaminyldiphosphodolichol N-acetylglucosaminyltransferase activity"/>
    <property type="evidence" value="ECO:0007669"/>
    <property type="project" value="TreeGrafter"/>
</dbReference>
<dbReference type="Pfam" id="PF08660">
    <property type="entry name" value="Alg14"/>
    <property type="match status" value="1"/>
</dbReference>
<sequence length="152" mass="17673">MKKKFNKVCLISSSGGHYEQLKMLSPLAENNDVFWITEGAKYTSDADYYLFQTGMRDKLFPLKMLLNIFKSIKIWYKERPDYVITTGTMIVLPMAFLAKLFGKKLIYIETFARVNDGTRAGRLMYKHADLFIIQWEPLKKVYPKAIYGGGIY</sequence>
<dbReference type="OrthoDB" id="555447at2"/>
<protein>
    <submittedName>
        <fullName evidence="6">Beta-1,4-galactosyltransferase enhancer</fullName>
    </submittedName>
</protein>
<dbReference type="InterPro" id="IPR013969">
    <property type="entry name" value="Oligosacch_biosynth_Alg14"/>
</dbReference>
<dbReference type="AlphaFoldDB" id="A0A4U1MJ32"/>
<keyword evidence="6" id="KW-0328">Glycosyltransferase</keyword>
<keyword evidence="6" id="KW-0808">Transferase</keyword>